<accession>A0A9X6KIJ1</accession>
<name>A0A9X6KIJ1_BACTU</name>
<sequence>MENPDLKENTLDFVEEVAQNVEQGAAVNPSLLRRDKAALTDINSMGVHGSQVAAKIGQFISIISESIS</sequence>
<evidence type="ECO:0000313" key="1">
    <source>
        <dbReference type="EMBL" id="OUA13350.1"/>
    </source>
</evidence>
<reference evidence="1 2" key="1">
    <citation type="submission" date="2016-10" db="EMBL/GenBank/DDBJ databases">
        <title>Comparative genomics of Bacillus thuringiensis reveals a path to pathogens against multiple invertebrate hosts.</title>
        <authorList>
            <person name="Zheng J."/>
            <person name="Gao Q."/>
            <person name="Liu H."/>
            <person name="Peng D."/>
            <person name="Ruan L."/>
            <person name="Sun M."/>
        </authorList>
    </citation>
    <scope>NUCLEOTIDE SEQUENCE [LARGE SCALE GENOMIC DNA]</scope>
    <source>
        <strain evidence="1">I13</strain>
    </source>
</reference>
<comment type="caution">
    <text evidence="1">The sequence shown here is derived from an EMBL/GenBank/DDBJ whole genome shotgun (WGS) entry which is preliminary data.</text>
</comment>
<evidence type="ECO:0000313" key="2">
    <source>
        <dbReference type="Proteomes" id="UP000195077"/>
    </source>
</evidence>
<dbReference type="EMBL" id="NFEN01000251">
    <property type="protein sequence ID" value="OUA13350.1"/>
    <property type="molecule type" value="Genomic_DNA"/>
</dbReference>
<gene>
    <name evidence="1" type="ORF">BK775_36865</name>
</gene>
<dbReference type="AlphaFoldDB" id="A0A9X6KIJ1"/>
<dbReference type="Proteomes" id="UP000195077">
    <property type="component" value="Unassembled WGS sequence"/>
</dbReference>
<proteinExistence type="predicted"/>
<organism evidence="1 2">
    <name type="scientific">Bacillus thuringiensis</name>
    <dbReference type="NCBI Taxonomy" id="1428"/>
    <lineage>
        <taxon>Bacteria</taxon>
        <taxon>Bacillati</taxon>
        <taxon>Bacillota</taxon>
        <taxon>Bacilli</taxon>
        <taxon>Bacillales</taxon>
        <taxon>Bacillaceae</taxon>
        <taxon>Bacillus</taxon>
        <taxon>Bacillus cereus group</taxon>
    </lineage>
</organism>
<protein>
    <submittedName>
        <fullName evidence="1">Uncharacterized protein</fullName>
    </submittedName>
</protein>